<protein>
    <submittedName>
        <fullName evidence="4">Tetratricopeptide repeat</fullName>
    </submittedName>
</protein>
<dbReference type="PANTHER" id="PTHR44858">
    <property type="entry name" value="TETRATRICOPEPTIDE REPEAT PROTEIN 6"/>
    <property type="match status" value="1"/>
</dbReference>
<keyword evidence="5" id="KW-1185">Reference proteome</keyword>
<dbReference type="Gene3D" id="1.25.40.10">
    <property type="entry name" value="Tetratricopeptide repeat domain"/>
    <property type="match status" value="2"/>
</dbReference>
<reference evidence="5" key="1">
    <citation type="journal article" date="2006" name="Proc. Natl. Acad. Sci. U.S.A.">
        <title>Genome analysis of the smallest free-living eukaryote Ostreococcus tauri unveils many unique features.</title>
        <authorList>
            <person name="Derelle E."/>
            <person name="Ferraz C."/>
            <person name="Rombauts S."/>
            <person name="Rouze P."/>
            <person name="Worden A.Z."/>
            <person name="Robbens S."/>
            <person name="Partensky F."/>
            <person name="Degroeve S."/>
            <person name="Echeynie S."/>
            <person name="Cooke R."/>
            <person name="Saeys Y."/>
            <person name="Wuyts J."/>
            <person name="Jabbari K."/>
            <person name="Bowler C."/>
            <person name="Panaud O."/>
            <person name="Piegu B."/>
            <person name="Ball S.G."/>
            <person name="Ral J.-P."/>
            <person name="Bouget F.-Y."/>
            <person name="Piganeau G."/>
            <person name="De Baets B."/>
            <person name="Picard A."/>
            <person name="Delseny M."/>
            <person name="Demaille J."/>
            <person name="Van de Peer Y."/>
            <person name="Moreau H."/>
        </authorList>
    </citation>
    <scope>NUCLEOTIDE SEQUENCE [LARGE SCALE GENOMIC DNA]</scope>
    <source>
        <strain evidence="5">OTTH 0595 / CCAP 157/2 / RCC745</strain>
    </source>
</reference>
<evidence type="ECO:0000313" key="5">
    <source>
        <dbReference type="Proteomes" id="UP000009170"/>
    </source>
</evidence>
<keyword evidence="1" id="KW-0677">Repeat</keyword>
<dbReference type="InterPro" id="IPR011990">
    <property type="entry name" value="TPR-like_helical_dom_sf"/>
</dbReference>
<dbReference type="AlphaFoldDB" id="A0A090MDV3"/>
<evidence type="ECO:0000256" key="2">
    <source>
        <dbReference type="ARBA" id="ARBA00022803"/>
    </source>
</evidence>
<dbReference type="PANTHER" id="PTHR44858:SF20">
    <property type="entry name" value="SHSP DOMAIN-CONTAINING PROTEIN"/>
    <property type="match status" value="1"/>
</dbReference>
<reference evidence="4 5" key="2">
    <citation type="journal article" date="2014" name="BMC Genomics">
        <title>An improved genome of the model marine alga Ostreococcus tauri unfolds by assessing Illumina de novo assemblies.</title>
        <authorList>
            <person name="Blanc-Mathieu R."/>
            <person name="Verhelst B."/>
            <person name="Derelle E."/>
            <person name="Rombauts S."/>
            <person name="Bouget F.Y."/>
            <person name="Carre I."/>
            <person name="Chateau A."/>
            <person name="Eyre-Walker A."/>
            <person name="Grimsley N."/>
            <person name="Moreau H."/>
            <person name="Piegu B."/>
            <person name="Rivals E."/>
            <person name="Schackwitz W."/>
            <person name="Van de Peer Y."/>
            <person name="Piganeau G."/>
        </authorList>
    </citation>
    <scope>NUCLEOTIDE SEQUENCE [LARGE SCALE GENOMIC DNA]</scope>
    <source>
        <strain evidence="5">OTTH 0595 / CCAP 157/2 / RCC745</strain>
    </source>
</reference>
<dbReference type="OrthoDB" id="1926212at2759"/>
<dbReference type="InterPro" id="IPR019734">
    <property type="entry name" value="TPR_rpt"/>
</dbReference>
<dbReference type="STRING" id="70448.A0A090MDV3"/>
<accession>A0A090MDV3</accession>
<dbReference type="PROSITE" id="PS50005">
    <property type="entry name" value="TPR"/>
    <property type="match status" value="1"/>
</dbReference>
<dbReference type="Proteomes" id="UP000009170">
    <property type="component" value="Unassembled WGS sequence"/>
</dbReference>
<dbReference type="RefSeq" id="XP_003075173.2">
    <property type="nucleotide sequence ID" value="XM_003075125.2"/>
</dbReference>
<dbReference type="EMBL" id="CAID01000002">
    <property type="protein sequence ID" value="CEG01106.1"/>
    <property type="molecule type" value="Genomic_DNA"/>
</dbReference>
<dbReference type="SMART" id="SM00028">
    <property type="entry name" value="TPR"/>
    <property type="match status" value="6"/>
</dbReference>
<dbReference type="Pfam" id="PF00515">
    <property type="entry name" value="TPR_1"/>
    <property type="match status" value="1"/>
</dbReference>
<comment type="caution">
    <text evidence="4">The sequence shown here is derived from an EMBL/GenBank/DDBJ whole genome shotgun (WGS) entry which is preliminary data.</text>
</comment>
<dbReference type="SUPFAM" id="SSF48452">
    <property type="entry name" value="TPR-like"/>
    <property type="match status" value="2"/>
</dbReference>
<proteinExistence type="predicted"/>
<keyword evidence="2 3" id="KW-0802">TPR repeat</keyword>
<evidence type="ECO:0000256" key="1">
    <source>
        <dbReference type="ARBA" id="ARBA00022737"/>
    </source>
</evidence>
<organism evidence="4 5">
    <name type="scientific">Ostreococcus tauri</name>
    <name type="common">Marine green alga</name>
    <dbReference type="NCBI Taxonomy" id="70448"/>
    <lineage>
        <taxon>Eukaryota</taxon>
        <taxon>Viridiplantae</taxon>
        <taxon>Chlorophyta</taxon>
        <taxon>Mamiellophyceae</taxon>
        <taxon>Mamiellales</taxon>
        <taxon>Bathycoccaceae</taxon>
        <taxon>Ostreococcus</taxon>
    </lineage>
</organism>
<feature type="repeat" description="TPR" evidence="3">
    <location>
        <begin position="201"/>
        <end position="234"/>
    </location>
</feature>
<dbReference type="GeneID" id="9832717"/>
<dbReference type="InterPro" id="IPR050498">
    <property type="entry name" value="Ycf3"/>
</dbReference>
<dbReference type="Pfam" id="PF13432">
    <property type="entry name" value="TPR_16"/>
    <property type="match status" value="1"/>
</dbReference>
<name>A0A090MDV3_OSTTA</name>
<evidence type="ECO:0000313" key="4">
    <source>
        <dbReference type="EMBL" id="CEG01106.1"/>
    </source>
</evidence>
<dbReference type="InParanoid" id="A0A090MDV3"/>
<sequence length="352" mass="39694">MALRGRLSTSSPATRAARVALRCPRKRSSATRFFKARASARATVSEETPFTLSKSMVRTTSRRALGLSSALWVVVGFDGPAARASMGSMSAFDALERRAKSAYYARDLSGALDALTAIIELEPEEPVWRERRGQVYVDLKRFEDAIVDYDFAEKKYEKEYRSLGMLSNRALAYEGLARWREAIENYSEAIKYSEMIGAVPPYVLNSRGNCYNSVGEYQKALVDYERAAEIFQQSRNLSGAIYAASNAALMKVELGRVDEAIEDMEKVKRRAAGSVDMRAALAALYWSRGDEQRAEDNWNWSCEKINSGQLAEGGPVLDGCELYRDYDWLARIRRWPPSMVERFRKFISLTPP</sequence>
<gene>
    <name evidence="4" type="ORF">OT_ostta02g03310</name>
</gene>
<evidence type="ECO:0000256" key="3">
    <source>
        <dbReference type="PROSITE-ProRule" id="PRU00339"/>
    </source>
</evidence>
<dbReference type="KEGG" id="ota:OT_ostta02g03310"/>